<evidence type="ECO:0000256" key="7">
    <source>
        <dbReference type="SAM" id="SignalP"/>
    </source>
</evidence>
<sequence>MKYKTKANAINTCLLGTSLAVFSQLASADVILHAFDWRYSEVAEKAAEIADIGYTNVLVAPPLKSDSSNTQWWARYQPQDYRVIDNNRGNKEDFQNMINALKAHGVNTYADIVINQMANERGNSTYFPGNDTLNDYASNSDYWNRQQLFGDLSNNLFSPGDFHAGFCITNWTDVWESMNGRICGGNGDPGLPDLDPNDWVRAQQKSYVQAIKNMGVTGFRIDAAKHMTTWHINQVFDANIKQDMYLFGEIITGAGAGNADYDTFLEPYLRETSHSAYDFPLLKTLRDAFDVNGSLEALANPKSWGGAIDGIRALTFTITHDIPSNDGFRYQIMSEANEHLAYAYIMGRQEGVPMVFSDATGVDNGRWVNDYKQDNLKAMVKFHNGVQGADEEVLYTDQCAIVLRRGDAGVLGINKCGYAKDISINASNLNSAKNYVDVFTGSSFKANSSYYTVNVPAGSARMWLAETGGDIEPTDEVDVSFTCNNGYTNMGDSVYAVGNNAALGNWQAASAVLLSPTSYPTWSATIKLSQATDIEWKCIIRNETDPSNVIQWQSGGNNAVNTGNGASTAGSF</sequence>
<dbReference type="PROSITE" id="PS51166">
    <property type="entry name" value="CBM20"/>
    <property type="match status" value="1"/>
</dbReference>
<dbReference type="Proteomes" id="UP001310248">
    <property type="component" value="Unassembled WGS sequence"/>
</dbReference>
<feature type="signal peptide" evidence="7">
    <location>
        <begin position="1"/>
        <end position="28"/>
    </location>
</feature>
<dbReference type="InterPro" id="IPR013783">
    <property type="entry name" value="Ig-like_fold"/>
</dbReference>
<dbReference type="Pfam" id="PF00128">
    <property type="entry name" value="Alpha-amylase"/>
    <property type="match status" value="1"/>
</dbReference>
<dbReference type="SMART" id="SM00642">
    <property type="entry name" value="Aamy"/>
    <property type="match status" value="1"/>
</dbReference>
<reference evidence="10" key="1">
    <citation type="submission" date="2023-07" db="EMBL/GenBank/DDBJ databases">
        <title>Draft genome sequence of Agarivorans aestuarii strain ZMCS4, a CAZymes producing bacteria isolated from the marine brown algae Clodostephus spongiosus.</title>
        <authorList>
            <person name="Lorente B."/>
            <person name="Cabral C."/>
            <person name="Frias J."/>
            <person name="Faria J."/>
            <person name="Toubarro D."/>
        </authorList>
    </citation>
    <scope>NUCLEOTIDE SEQUENCE [LARGE SCALE GENOMIC DNA]</scope>
    <source>
        <strain evidence="10">ZMCS4</strain>
    </source>
</reference>
<feature type="chain" id="PRO_5046669373" description="Alpha-amylase" evidence="7">
    <location>
        <begin position="29"/>
        <end position="572"/>
    </location>
</feature>
<dbReference type="SMART" id="SM01065">
    <property type="entry name" value="CBM_2"/>
    <property type="match status" value="1"/>
</dbReference>
<gene>
    <name evidence="9" type="ORF">SNR37_000885</name>
</gene>
<keyword evidence="2 6" id="KW-0378">Hydrolase</keyword>
<dbReference type="EC" id="3.2.1.1" evidence="6"/>
<name>A0ABU7G937_9ALTE</name>
<dbReference type="SUPFAM" id="SSF49452">
    <property type="entry name" value="Starch-binding domain-like"/>
    <property type="match status" value="1"/>
</dbReference>
<keyword evidence="3 6" id="KW-0119">Carbohydrate metabolism</keyword>
<dbReference type="SUPFAM" id="SSF51445">
    <property type="entry name" value="(Trans)glycosidases"/>
    <property type="match status" value="1"/>
</dbReference>
<keyword evidence="4 6" id="KW-0326">Glycosidase</keyword>
<dbReference type="PRINTS" id="PR00110">
    <property type="entry name" value="ALPHAAMYLASE"/>
</dbReference>
<feature type="domain" description="CBM20" evidence="8">
    <location>
        <begin position="471"/>
        <end position="572"/>
    </location>
</feature>
<evidence type="ECO:0000256" key="4">
    <source>
        <dbReference type="ARBA" id="ARBA00023295"/>
    </source>
</evidence>
<comment type="similarity">
    <text evidence="1 5">Belongs to the glycosyl hydrolase 13 family.</text>
</comment>
<keyword evidence="10" id="KW-1185">Reference proteome</keyword>
<organism evidence="9 10">
    <name type="scientific">Agarivorans aestuarii</name>
    <dbReference type="NCBI Taxonomy" id="1563703"/>
    <lineage>
        <taxon>Bacteria</taxon>
        <taxon>Pseudomonadati</taxon>
        <taxon>Pseudomonadota</taxon>
        <taxon>Gammaproteobacteria</taxon>
        <taxon>Alteromonadales</taxon>
        <taxon>Alteromonadaceae</taxon>
        <taxon>Agarivorans</taxon>
    </lineage>
</organism>
<dbReference type="InterPro" id="IPR006047">
    <property type="entry name" value="GH13_cat_dom"/>
</dbReference>
<evidence type="ECO:0000313" key="9">
    <source>
        <dbReference type="EMBL" id="MEE1675559.1"/>
    </source>
</evidence>
<dbReference type="InterPro" id="IPR017853">
    <property type="entry name" value="GH"/>
</dbReference>
<dbReference type="RefSeq" id="WP_329776417.1">
    <property type="nucleotide sequence ID" value="NZ_JAYDYW010000014.1"/>
</dbReference>
<comment type="caution">
    <text evidence="9">The sequence shown here is derived from an EMBL/GenBank/DDBJ whole genome shotgun (WGS) entry which is preliminary data.</text>
</comment>
<proteinExistence type="inferred from homology"/>
<evidence type="ECO:0000256" key="3">
    <source>
        <dbReference type="ARBA" id="ARBA00023277"/>
    </source>
</evidence>
<dbReference type="PANTHER" id="PTHR43447">
    <property type="entry name" value="ALPHA-AMYLASE"/>
    <property type="match status" value="1"/>
</dbReference>
<evidence type="ECO:0000256" key="5">
    <source>
        <dbReference type="RuleBase" id="RU003615"/>
    </source>
</evidence>
<protein>
    <recommendedName>
        <fullName evidence="6">Alpha-amylase</fullName>
        <ecNumber evidence="6">3.2.1.1</ecNumber>
    </recommendedName>
</protein>
<keyword evidence="7" id="KW-0732">Signal</keyword>
<evidence type="ECO:0000256" key="6">
    <source>
        <dbReference type="RuleBase" id="RU361134"/>
    </source>
</evidence>
<dbReference type="Gene3D" id="3.20.20.80">
    <property type="entry name" value="Glycosidases"/>
    <property type="match status" value="1"/>
</dbReference>
<evidence type="ECO:0000256" key="1">
    <source>
        <dbReference type="ARBA" id="ARBA00008061"/>
    </source>
</evidence>
<dbReference type="InterPro" id="IPR006046">
    <property type="entry name" value="Alpha_amylase"/>
</dbReference>
<evidence type="ECO:0000313" key="10">
    <source>
        <dbReference type="Proteomes" id="UP001310248"/>
    </source>
</evidence>
<dbReference type="CDD" id="cd05810">
    <property type="entry name" value="CBM20_alpha_MTH"/>
    <property type="match status" value="1"/>
</dbReference>
<dbReference type="Gene3D" id="2.60.40.10">
    <property type="entry name" value="Immunoglobulins"/>
    <property type="match status" value="1"/>
</dbReference>
<dbReference type="InterPro" id="IPR002044">
    <property type="entry name" value="CBM20"/>
</dbReference>
<comment type="catalytic activity">
    <reaction evidence="6">
        <text>Endohydrolysis of (1-&gt;4)-alpha-D-glucosidic linkages in polysaccharides containing three or more (1-&gt;4)-alpha-linked D-glucose units.</text>
        <dbReference type="EC" id="3.2.1.1"/>
    </reaction>
</comment>
<dbReference type="Pfam" id="PF00686">
    <property type="entry name" value="CBM_20"/>
    <property type="match status" value="1"/>
</dbReference>
<evidence type="ECO:0000256" key="2">
    <source>
        <dbReference type="ARBA" id="ARBA00022801"/>
    </source>
</evidence>
<evidence type="ECO:0000259" key="8">
    <source>
        <dbReference type="PROSITE" id="PS51166"/>
    </source>
</evidence>
<dbReference type="EMBL" id="JAYDYW010000014">
    <property type="protein sequence ID" value="MEE1675559.1"/>
    <property type="molecule type" value="Genomic_DNA"/>
</dbReference>
<accession>A0ABU7G937</accession>
<dbReference type="InterPro" id="IPR013784">
    <property type="entry name" value="Carb-bd-like_fold"/>
</dbReference>